<keyword evidence="1" id="KW-0812">Transmembrane</keyword>
<evidence type="ECO:0000313" key="2">
    <source>
        <dbReference type="EMBL" id="KKR70016.1"/>
    </source>
</evidence>
<evidence type="ECO:0000313" key="3">
    <source>
        <dbReference type="Proteomes" id="UP000034452"/>
    </source>
</evidence>
<protein>
    <submittedName>
        <fullName evidence="2">Uncharacterized protein</fullName>
    </submittedName>
</protein>
<proteinExistence type="predicted"/>
<reference evidence="2 3" key="1">
    <citation type="journal article" date="2015" name="Nature">
        <title>rRNA introns, odd ribosomes, and small enigmatic genomes across a large radiation of phyla.</title>
        <authorList>
            <person name="Brown C.T."/>
            <person name="Hug L.A."/>
            <person name="Thomas B.C."/>
            <person name="Sharon I."/>
            <person name="Castelle C.J."/>
            <person name="Singh A."/>
            <person name="Wilkins M.J."/>
            <person name="Williams K.H."/>
            <person name="Banfield J.F."/>
        </authorList>
    </citation>
    <scope>NUCLEOTIDE SEQUENCE [LARGE SCALE GENOMIC DNA]</scope>
</reference>
<dbReference type="EMBL" id="LBZL01000016">
    <property type="protein sequence ID" value="KKR70016.1"/>
    <property type="molecule type" value="Genomic_DNA"/>
</dbReference>
<gene>
    <name evidence="2" type="ORF">UU13_C0016G0004</name>
</gene>
<evidence type="ECO:0000256" key="1">
    <source>
        <dbReference type="SAM" id="Phobius"/>
    </source>
</evidence>
<name>A0A0G0T5L1_9BACT</name>
<keyword evidence="1" id="KW-0472">Membrane</keyword>
<comment type="caution">
    <text evidence="2">The sequence shown here is derived from an EMBL/GenBank/DDBJ whole genome shotgun (WGS) entry which is preliminary data.</text>
</comment>
<dbReference type="Proteomes" id="UP000034452">
    <property type="component" value="Unassembled WGS sequence"/>
</dbReference>
<keyword evidence="1" id="KW-1133">Transmembrane helix</keyword>
<organism evidence="2 3">
    <name type="scientific">Candidatus Nomurabacteria bacterium GW2011_GWB1_40_7</name>
    <dbReference type="NCBI Taxonomy" id="1618744"/>
    <lineage>
        <taxon>Bacteria</taxon>
        <taxon>Candidatus Nomuraibacteriota</taxon>
    </lineage>
</organism>
<dbReference type="AlphaFoldDB" id="A0A0G0T5L1"/>
<accession>A0A0G0T5L1</accession>
<feature type="transmembrane region" description="Helical" evidence="1">
    <location>
        <begin position="40"/>
        <end position="56"/>
    </location>
</feature>
<sequence>MNYITTTKLDIDIPKKLVPFYKKVYNYIVIRIFWRKHKRIILITLAVLFLVVLFLVKKTSLFEKTAEFIQGNQEGLTYNTATIGELVEKDTDGDTIPDWQEPLYGLDPTTKETVPGIPDITTINKLRAEQNLTTDIANENIENLTETEKFARELFSTATSLTQSGLMNQSMVDNISTSLNDRIKNSAPKKIYTLADIKITDDNTALAVQKYKNDLTNIYKKYTYQTMVEEVLAKFAGDGTTIDENALAELDPIITQTQNIINARLKMAVPSQLAQSHLNVINAMERWLESVGGMKLFSSDPILALMAIKNYQENVTSLQSAVDALDSTMNEKL</sequence>